<feature type="region of interest" description="Disordered" evidence="1">
    <location>
        <begin position="196"/>
        <end position="252"/>
    </location>
</feature>
<feature type="region of interest" description="Disordered" evidence="1">
    <location>
        <begin position="397"/>
        <end position="489"/>
    </location>
</feature>
<feature type="region of interest" description="Disordered" evidence="1">
    <location>
        <begin position="72"/>
        <end position="116"/>
    </location>
</feature>
<name>A0A232LP87_9EURO</name>
<keyword evidence="3" id="KW-1185">Reference proteome</keyword>
<reference evidence="2 3" key="1">
    <citation type="journal article" date="2015" name="Environ. Microbiol.">
        <title>Metagenome sequence of Elaphomyces granulatus from sporocarp tissue reveals Ascomycota ectomycorrhizal fingerprints of genome expansion and a Proteobacteria-rich microbiome.</title>
        <authorList>
            <person name="Quandt C.A."/>
            <person name="Kohler A."/>
            <person name="Hesse C.N."/>
            <person name="Sharpton T.J."/>
            <person name="Martin F."/>
            <person name="Spatafora J.W."/>
        </authorList>
    </citation>
    <scope>NUCLEOTIDE SEQUENCE [LARGE SCALE GENOMIC DNA]</scope>
    <source>
        <strain evidence="2 3">OSC145934</strain>
    </source>
</reference>
<feature type="compositionally biased region" description="Basic residues" evidence="1">
    <location>
        <begin position="431"/>
        <end position="450"/>
    </location>
</feature>
<dbReference type="AlphaFoldDB" id="A0A232LP87"/>
<dbReference type="OrthoDB" id="5333304at2759"/>
<feature type="compositionally biased region" description="Basic and acidic residues" evidence="1">
    <location>
        <begin position="329"/>
        <end position="338"/>
    </location>
</feature>
<sequence>MAAHEGPQLAVSDTPVALPKLDEVQEYENILSISDEIFSGAHPRLKVPQQFVRKVLPRTFQNSVVTNAQITTVEAPESKAQQPNPSTPRPTNTQSASSTNPTSGGRSAGGPSRVAPNLSSEIDPIFLIKSDGLVRAEIQLQRQKVERALRDQVDQKRLEARQRPSTQEAKPDFDVSDVLIKALRIVMPMPSIDVHKANGTLPPPSDSFDENSFYSSQAPDSPQRVDIEDASLDSERQVHPVDTDDLAIDVPGNRCSDELQRLEAANTDLMDIDVQEPIADKHLPSQKQQPSNSSVHATPSEKYPSMRDPDDTFDEPEYSPPEPDMPAIGRRDSREYRGEIFGQRRRANDKLADRRYIGRRLLSPPADVRVIRNHITSPAAPQPSRVSPLAVAKVASVQQPRYAQPDDVERIPTGQDSERTSPEHPAELNMQRKRRRLRSRPRTRSRRIPPHRQPMDSPEPFIKDEPVSPPPFVDIPSATPGRSRQPQERAVYIDLPSPRYTPAMDRRDQPVREPAYELDRYGTIRDYDAPIEANITRTVSRLDSRKPTRDNQDLRRVASLHHARLPETSREYREPATGVNPRPVRAVSYAVIERPVHERARYYDEVVPSYTRRYAPVGELPPSPGFHETYLDEETSPRLLGPTQRRIVVDERGNHYEAVSTPKVQPMPPPPSRVAKTDSYNERVHLRNAGIRANSIIEDPYGDRRYIQEMPPPVYRRIVDYPRGALDDRRPYPRQFEEREPIIRSSSAVLDFPPRHATYIEEREVSRERLLRMPSSRPPPSRYDDARDVQRVQSVRPGGREVSVYVDNENRHSREYVERPVYASSRPLREDGFFEDDDPSGMILDGAREVVQRIPQPY</sequence>
<gene>
    <name evidence="2" type="ORF">Egran_06257</name>
</gene>
<feature type="region of interest" description="Disordered" evidence="1">
    <location>
        <begin position="282"/>
        <end position="341"/>
    </location>
</feature>
<feature type="compositionally biased region" description="Polar residues" evidence="1">
    <location>
        <begin position="210"/>
        <end position="220"/>
    </location>
</feature>
<feature type="compositionally biased region" description="Polar residues" evidence="1">
    <location>
        <begin position="79"/>
        <end position="105"/>
    </location>
</feature>
<proteinExistence type="predicted"/>
<comment type="caution">
    <text evidence="2">The sequence shown here is derived from an EMBL/GenBank/DDBJ whole genome shotgun (WGS) entry which is preliminary data.</text>
</comment>
<feature type="compositionally biased region" description="Polar residues" evidence="1">
    <location>
        <begin position="285"/>
        <end position="297"/>
    </location>
</feature>
<protein>
    <submittedName>
        <fullName evidence="2">Uncharacterized protein</fullName>
    </submittedName>
</protein>
<evidence type="ECO:0000313" key="2">
    <source>
        <dbReference type="EMBL" id="OXV05973.1"/>
    </source>
</evidence>
<accession>A0A232LP87</accession>
<evidence type="ECO:0000313" key="3">
    <source>
        <dbReference type="Proteomes" id="UP000243515"/>
    </source>
</evidence>
<feature type="compositionally biased region" description="Basic and acidic residues" evidence="1">
    <location>
        <begin position="416"/>
        <end position="426"/>
    </location>
</feature>
<dbReference type="Proteomes" id="UP000243515">
    <property type="component" value="Unassembled WGS sequence"/>
</dbReference>
<evidence type="ECO:0000256" key="1">
    <source>
        <dbReference type="SAM" id="MobiDB-lite"/>
    </source>
</evidence>
<feature type="compositionally biased region" description="Basic and acidic residues" evidence="1">
    <location>
        <begin position="223"/>
        <end position="242"/>
    </location>
</feature>
<organism evidence="2 3">
    <name type="scientific">Elaphomyces granulatus</name>
    <dbReference type="NCBI Taxonomy" id="519963"/>
    <lineage>
        <taxon>Eukaryota</taxon>
        <taxon>Fungi</taxon>
        <taxon>Dikarya</taxon>
        <taxon>Ascomycota</taxon>
        <taxon>Pezizomycotina</taxon>
        <taxon>Eurotiomycetes</taxon>
        <taxon>Eurotiomycetidae</taxon>
        <taxon>Eurotiales</taxon>
        <taxon>Elaphomycetaceae</taxon>
        <taxon>Elaphomyces</taxon>
    </lineage>
</organism>
<dbReference type="EMBL" id="NPHW01006258">
    <property type="protein sequence ID" value="OXV05973.1"/>
    <property type="molecule type" value="Genomic_DNA"/>
</dbReference>